<proteinExistence type="predicted"/>
<dbReference type="PROSITE" id="PS50887">
    <property type="entry name" value="GGDEF"/>
    <property type="match status" value="1"/>
</dbReference>
<dbReference type="InterPro" id="IPR011623">
    <property type="entry name" value="7TMR_DISM_rcpt_extracell_dom1"/>
</dbReference>
<dbReference type="InterPro" id="IPR000160">
    <property type="entry name" value="GGDEF_dom"/>
</dbReference>
<evidence type="ECO:0000256" key="3">
    <source>
        <dbReference type="SAM" id="Phobius"/>
    </source>
</evidence>
<evidence type="ECO:0000256" key="2">
    <source>
        <dbReference type="ARBA" id="ARBA00034247"/>
    </source>
</evidence>
<keyword evidence="3" id="KW-0812">Transmembrane</keyword>
<feature type="chain" id="PRO_5047134227" description="diguanylate cyclase" evidence="4">
    <location>
        <begin position="27"/>
        <end position="571"/>
    </location>
</feature>
<dbReference type="SUPFAM" id="SSF55073">
    <property type="entry name" value="Nucleotide cyclase"/>
    <property type="match status" value="1"/>
</dbReference>
<evidence type="ECO:0000259" key="5">
    <source>
        <dbReference type="PROSITE" id="PS50887"/>
    </source>
</evidence>
<dbReference type="Gene3D" id="3.30.70.270">
    <property type="match status" value="1"/>
</dbReference>
<feature type="transmembrane region" description="Helical" evidence="3">
    <location>
        <begin position="242"/>
        <end position="262"/>
    </location>
</feature>
<accession>A0ABS7PX32</accession>
<dbReference type="InterPro" id="IPR050469">
    <property type="entry name" value="Diguanylate_Cyclase"/>
</dbReference>
<protein>
    <recommendedName>
        <fullName evidence="1">diguanylate cyclase</fullName>
        <ecNumber evidence="1">2.7.7.65</ecNumber>
    </recommendedName>
</protein>
<feature type="transmembrane region" description="Helical" evidence="3">
    <location>
        <begin position="205"/>
        <end position="230"/>
    </location>
</feature>
<dbReference type="SMART" id="SM00267">
    <property type="entry name" value="GGDEF"/>
    <property type="match status" value="1"/>
</dbReference>
<keyword evidence="3" id="KW-1133">Transmembrane helix</keyword>
<organism evidence="6 7">
    <name type="scientific">Sphingomonas colocasiae</name>
    <dbReference type="NCBI Taxonomy" id="1848973"/>
    <lineage>
        <taxon>Bacteria</taxon>
        <taxon>Pseudomonadati</taxon>
        <taxon>Pseudomonadota</taxon>
        <taxon>Alphaproteobacteria</taxon>
        <taxon>Sphingomonadales</taxon>
        <taxon>Sphingomonadaceae</taxon>
        <taxon>Sphingomonas</taxon>
    </lineage>
</organism>
<evidence type="ECO:0000313" key="7">
    <source>
        <dbReference type="Proteomes" id="UP000706039"/>
    </source>
</evidence>
<dbReference type="EC" id="2.7.7.65" evidence="1"/>
<sequence>MRISGILLRAMIALASLLLAPQIAHAADRDAIANRPVCVLPGATSADRIFATSNHPRCGPYGTVRVASAHWRIVSGLSLAATPDDPWTLRWQNFFADRVTIIARYADGETVSAAVADGDVGRYITINAMVGLPLPARAAPITDIAIRVDGGRINRDQSDYFSLARQSEIARDGKVDLLMWGLFAGVALAMLAYNLMLWTVLRFRFLLLYCVSVAAILAYGVTWSGGVFLIDPALTGSDAVRINFFLLACLGGSVLWFATSFFEEWALPAIARRAAGAVAVTLIGAGALFALGPASHIALLDRLYYGVFAIAIPTMPCLCLLAWRRRSAVAWVFAAAWAVPFGAALLRLLNGYDLIPTSISLGNSTFYSMCFESLISTLGIAYRIRQIQRERDAANAERSDLKRLADTDPLTGLLNRRAFLDGAIEASDSKPHRLILLDIDHFKSVNDRHGHLTGDIVLKDFALLLAALAPAGARVGRLGGEEFAVLMAATGRPSDFAADFLTALRTLDCAGGLRITASIGVAEAKLVAAEDWTTLYKAADAALYDAKTTGRNRARIHGRAPDARRVSTAAA</sequence>
<dbReference type="PANTHER" id="PTHR45138">
    <property type="entry name" value="REGULATORY COMPONENTS OF SENSORY TRANSDUCTION SYSTEM"/>
    <property type="match status" value="1"/>
</dbReference>
<dbReference type="InterPro" id="IPR029787">
    <property type="entry name" value="Nucleotide_cyclase"/>
</dbReference>
<dbReference type="Proteomes" id="UP000706039">
    <property type="component" value="Unassembled WGS sequence"/>
</dbReference>
<feature type="transmembrane region" description="Helical" evidence="3">
    <location>
        <begin position="366"/>
        <end position="384"/>
    </location>
</feature>
<comment type="caution">
    <text evidence="6">The sequence shown here is derived from an EMBL/GenBank/DDBJ whole genome shotgun (WGS) entry which is preliminary data.</text>
</comment>
<dbReference type="CDD" id="cd01949">
    <property type="entry name" value="GGDEF"/>
    <property type="match status" value="1"/>
</dbReference>
<dbReference type="EMBL" id="JAINVV010000013">
    <property type="protein sequence ID" value="MBY8825838.1"/>
    <property type="molecule type" value="Genomic_DNA"/>
</dbReference>
<evidence type="ECO:0000313" key="6">
    <source>
        <dbReference type="EMBL" id="MBY8825838.1"/>
    </source>
</evidence>
<dbReference type="NCBIfam" id="TIGR00254">
    <property type="entry name" value="GGDEF"/>
    <property type="match status" value="1"/>
</dbReference>
<feature type="signal peptide" evidence="4">
    <location>
        <begin position="1"/>
        <end position="26"/>
    </location>
</feature>
<keyword evidence="4" id="KW-0732">Signal</keyword>
<keyword evidence="7" id="KW-1185">Reference proteome</keyword>
<dbReference type="Pfam" id="PF07695">
    <property type="entry name" value="7TMR-DISM_7TM"/>
    <property type="match status" value="1"/>
</dbReference>
<evidence type="ECO:0000256" key="1">
    <source>
        <dbReference type="ARBA" id="ARBA00012528"/>
    </source>
</evidence>
<feature type="transmembrane region" description="Helical" evidence="3">
    <location>
        <begin position="177"/>
        <end position="198"/>
    </location>
</feature>
<gene>
    <name evidence="6" type="ORF">K7G82_26280</name>
</gene>
<evidence type="ECO:0000256" key="4">
    <source>
        <dbReference type="SAM" id="SignalP"/>
    </source>
</evidence>
<keyword evidence="3" id="KW-0472">Membrane</keyword>
<feature type="transmembrane region" description="Helical" evidence="3">
    <location>
        <begin position="328"/>
        <end position="346"/>
    </location>
</feature>
<feature type="transmembrane region" description="Helical" evidence="3">
    <location>
        <begin position="303"/>
        <end position="323"/>
    </location>
</feature>
<dbReference type="InterPro" id="IPR043128">
    <property type="entry name" value="Rev_trsase/Diguanyl_cyclase"/>
</dbReference>
<dbReference type="Pfam" id="PF00990">
    <property type="entry name" value="GGDEF"/>
    <property type="match status" value="1"/>
</dbReference>
<reference evidence="6 7" key="1">
    <citation type="submission" date="2021-08" db="EMBL/GenBank/DDBJ databases">
        <authorList>
            <person name="Tuo L."/>
        </authorList>
    </citation>
    <scope>NUCLEOTIDE SEQUENCE [LARGE SCALE GENOMIC DNA]</scope>
    <source>
        <strain evidence="6 7">JCM 31229</strain>
    </source>
</reference>
<feature type="domain" description="GGDEF" evidence="5">
    <location>
        <begin position="430"/>
        <end position="559"/>
    </location>
</feature>
<dbReference type="RefSeq" id="WP_222992930.1">
    <property type="nucleotide sequence ID" value="NZ_JAINVV010000013.1"/>
</dbReference>
<dbReference type="PANTHER" id="PTHR45138:SF9">
    <property type="entry name" value="DIGUANYLATE CYCLASE DGCM-RELATED"/>
    <property type="match status" value="1"/>
</dbReference>
<comment type="catalytic activity">
    <reaction evidence="2">
        <text>2 GTP = 3',3'-c-di-GMP + 2 diphosphate</text>
        <dbReference type="Rhea" id="RHEA:24898"/>
        <dbReference type="ChEBI" id="CHEBI:33019"/>
        <dbReference type="ChEBI" id="CHEBI:37565"/>
        <dbReference type="ChEBI" id="CHEBI:58805"/>
        <dbReference type="EC" id="2.7.7.65"/>
    </reaction>
</comment>
<feature type="transmembrane region" description="Helical" evidence="3">
    <location>
        <begin position="274"/>
        <end position="291"/>
    </location>
</feature>
<name>A0ABS7PX32_9SPHN</name>